<proteinExistence type="predicted"/>
<evidence type="ECO:0000313" key="3">
    <source>
        <dbReference type="Proteomes" id="UP001451303"/>
    </source>
</evidence>
<feature type="region of interest" description="Disordered" evidence="1">
    <location>
        <begin position="136"/>
        <end position="162"/>
    </location>
</feature>
<dbReference type="EMBL" id="JAVLET010000001">
    <property type="protein sequence ID" value="KAL0475028.1"/>
    <property type="molecule type" value="Genomic_DNA"/>
</dbReference>
<reference evidence="2 3" key="1">
    <citation type="submission" date="2023-09" db="EMBL/GenBank/DDBJ databases">
        <title>Multi-omics analysis of a traditional fermented food reveals byproduct-associated fungal strains for waste-to-food upcycling.</title>
        <authorList>
            <consortium name="Lawrence Berkeley National Laboratory"/>
            <person name="Rekdal V.M."/>
            <person name="Villalobos-Escobedo J.M."/>
            <person name="Rodriguez-Valeron N."/>
            <person name="Garcia M.O."/>
            <person name="Vasquez D.P."/>
            <person name="Damayanti I."/>
            <person name="Sorensen P.M."/>
            <person name="Baidoo E.E."/>
            <person name="De Carvalho A.C."/>
            <person name="Riley R."/>
            <person name="Lipzen A."/>
            <person name="He G."/>
            <person name="Yan M."/>
            <person name="Haridas S."/>
            <person name="Daum C."/>
            <person name="Yoshinaga Y."/>
            <person name="Ng V."/>
            <person name="Grigoriev I.V."/>
            <person name="Munk R."/>
            <person name="Nuraida L."/>
            <person name="Wijaya C.H."/>
            <person name="Morales P.-C."/>
            <person name="Keasling J.D."/>
        </authorList>
    </citation>
    <scope>NUCLEOTIDE SEQUENCE [LARGE SCALE GENOMIC DNA]</scope>
    <source>
        <strain evidence="2 3">FGSC 2613</strain>
    </source>
</reference>
<gene>
    <name evidence="2" type="ORF">QR685DRAFT_31578</name>
</gene>
<comment type="caution">
    <text evidence="2">The sequence shown here is derived from an EMBL/GenBank/DDBJ whole genome shotgun (WGS) entry which is preliminary data.</text>
</comment>
<feature type="compositionally biased region" description="Low complexity" evidence="1">
    <location>
        <begin position="145"/>
        <end position="162"/>
    </location>
</feature>
<sequence length="426" mass="47762">MPLPPETQHLLLSHDFDSSVDEVPREPHYTRADLLSLSKSQLIAAFLDLQGRADQYLSHVESSLRAQQSQAELLTSIELHLDIPPSVTESHHQHVALDHALTWNEIYGPDSDLLLQTSTLQTQVSTRRLTSIRDHIRESGGGGASNSSNFLTSPSHSSNGLSLSPTTLCKHVLSTTFTRMAPGSFVAGSDNPEEQKNVLSFKQVALGMSIREFIESFAENEGRAEEDDNELWRRMETPLLCALATPEMSDAAWNRMGFLGAWFRALRSGHFEVERMRFLMEMQRDAREKVKTERAVPMVCTECKEEKAVGNEVATRLVKAQAKLLEWWKGGREEVESVVEGIVERFREEDRKEAKRAYEEFAKSMRGVVTTATATDDAEATEQGQAGPDYPVVMPPDDLSHAGRYEPEFQPKEINSLVRQAHMGDL</sequence>
<evidence type="ECO:0000313" key="2">
    <source>
        <dbReference type="EMBL" id="KAL0475028.1"/>
    </source>
</evidence>
<name>A0ABR3DQT4_NEUIN</name>
<feature type="region of interest" description="Disordered" evidence="1">
    <location>
        <begin position="376"/>
        <end position="405"/>
    </location>
</feature>
<keyword evidence="3" id="KW-1185">Reference proteome</keyword>
<protein>
    <submittedName>
        <fullName evidence="2">Uncharacterized protein</fullName>
    </submittedName>
</protein>
<organism evidence="2 3">
    <name type="scientific">Neurospora intermedia</name>
    <dbReference type="NCBI Taxonomy" id="5142"/>
    <lineage>
        <taxon>Eukaryota</taxon>
        <taxon>Fungi</taxon>
        <taxon>Dikarya</taxon>
        <taxon>Ascomycota</taxon>
        <taxon>Pezizomycotina</taxon>
        <taxon>Sordariomycetes</taxon>
        <taxon>Sordariomycetidae</taxon>
        <taxon>Sordariales</taxon>
        <taxon>Sordariaceae</taxon>
        <taxon>Neurospora</taxon>
    </lineage>
</organism>
<dbReference type="Proteomes" id="UP001451303">
    <property type="component" value="Unassembled WGS sequence"/>
</dbReference>
<evidence type="ECO:0000256" key="1">
    <source>
        <dbReference type="SAM" id="MobiDB-lite"/>
    </source>
</evidence>
<accession>A0ABR3DQT4</accession>